<dbReference type="EC" id="2.7.6.2" evidence="5"/>
<dbReference type="CDD" id="cd07995">
    <property type="entry name" value="TPK"/>
    <property type="match status" value="1"/>
</dbReference>
<dbReference type="SMART" id="SM00983">
    <property type="entry name" value="TPK_B1_binding"/>
    <property type="match status" value="1"/>
</dbReference>
<dbReference type="GO" id="GO:0004788">
    <property type="term" value="F:thiamine diphosphokinase activity"/>
    <property type="evidence" value="ECO:0007669"/>
    <property type="project" value="UniProtKB-UniRule"/>
</dbReference>
<evidence type="ECO:0000256" key="2">
    <source>
        <dbReference type="ARBA" id="ARBA00022741"/>
    </source>
</evidence>
<evidence type="ECO:0000256" key="1">
    <source>
        <dbReference type="ARBA" id="ARBA00022679"/>
    </source>
</evidence>
<dbReference type="InterPro" id="IPR036759">
    <property type="entry name" value="TPK_catalytic_sf"/>
</dbReference>
<dbReference type="AlphaFoldDB" id="A0A942I238"/>
<dbReference type="InterPro" id="IPR007373">
    <property type="entry name" value="Thiamin_PyroPKinase_B1-bd"/>
</dbReference>
<comment type="caution">
    <text evidence="7">The sequence shown here is derived from an EMBL/GenBank/DDBJ whole genome shotgun (WGS) entry which is preliminary data.</text>
</comment>
<evidence type="ECO:0000259" key="6">
    <source>
        <dbReference type="SMART" id="SM00983"/>
    </source>
</evidence>
<dbReference type="GO" id="GO:0016301">
    <property type="term" value="F:kinase activity"/>
    <property type="evidence" value="ECO:0007669"/>
    <property type="project" value="UniProtKB-KW"/>
</dbReference>
<keyword evidence="4" id="KW-0067">ATP-binding</keyword>
<dbReference type="NCBIfam" id="TIGR01378">
    <property type="entry name" value="thi_PPkinase"/>
    <property type="match status" value="1"/>
</dbReference>
<dbReference type="Gene3D" id="3.40.50.10240">
    <property type="entry name" value="Thiamin pyrophosphokinase, catalytic domain"/>
    <property type="match status" value="1"/>
</dbReference>
<dbReference type="EMBL" id="JAGWCR010000002">
    <property type="protein sequence ID" value="MBS3647749.1"/>
    <property type="molecule type" value="Genomic_DNA"/>
</dbReference>
<dbReference type="InterPro" id="IPR007371">
    <property type="entry name" value="TPK_catalytic"/>
</dbReference>
<evidence type="ECO:0000313" key="7">
    <source>
        <dbReference type="EMBL" id="MBS3647749.1"/>
    </source>
</evidence>
<evidence type="ECO:0000256" key="3">
    <source>
        <dbReference type="ARBA" id="ARBA00022777"/>
    </source>
</evidence>
<keyword evidence="1 7" id="KW-0808">Transferase</keyword>
<evidence type="ECO:0000256" key="4">
    <source>
        <dbReference type="ARBA" id="ARBA00022840"/>
    </source>
</evidence>
<protein>
    <recommendedName>
        <fullName evidence="5">Thiamine diphosphokinase</fullName>
        <ecNumber evidence="5">2.7.6.2</ecNumber>
    </recommendedName>
</protein>
<keyword evidence="8" id="KW-1185">Reference proteome</keyword>
<feature type="domain" description="Thiamin pyrophosphokinase thiamin-binding" evidence="6">
    <location>
        <begin position="134"/>
        <end position="203"/>
    </location>
</feature>
<dbReference type="GO" id="GO:0005524">
    <property type="term" value="F:ATP binding"/>
    <property type="evidence" value="ECO:0007669"/>
    <property type="project" value="UniProtKB-KW"/>
</dbReference>
<dbReference type="GO" id="GO:0009229">
    <property type="term" value="P:thiamine diphosphate biosynthetic process"/>
    <property type="evidence" value="ECO:0007669"/>
    <property type="project" value="InterPro"/>
</dbReference>
<evidence type="ECO:0000313" key="8">
    <source>
        <dbReference type="Proteomes" id="UP000680348"/>
    </source>
</evidence>
<accession>A0A942I238</accession>
<evidence type="ECO:0000256" key="5">
    <source>
        <dbReference type="NCBIfam" id="TIGR01378"/>
    </source>
</evidence>
<dbReference type="PANTHER" id="PTHR41299">
    <property type="entry name" value="THIAMINE PYROPHOSPHOKINASE"/>
    <property type="match status" value="1"/>
</dbReference>
<dbReference type="SUPFAM" id="SSF63999">
    <property type="entry name" value="Thiamin pyrophosphokinase, catalytic domain"/>
    <property type="match status" value="1"/>
</dbReference>
<keyword evidence="3" id="KW-0418">Kinase</keyword>
<reference evidence="7" key="1">
    <citation type="submission" date="2021-04" db="EMBL/GenBank/DDBJ databases">
        <title>Pseudaminobacter soli sp. nov., isolated from paddy soil contaminated by heavy metals.</title>
        <authorList>
            <person name="Zhang K."/>
        </authorList>
    </citation>
    <scope>NUCLEOTIDE SEQUENCE</scope>
    <source>
        <strain evidence="7">19-2017</strain>
    </source>
</reference>
<dbReference type="Proteomes" id="UP000680348">
    <property type="component" value="Unassembled WGS sequence"/>
</dbReference>
<dbReference type="RefSeq" id="WP_188253320.1">
    <property type="nucleotide sequence ID" value="NZ_JABVCF010000002.1"/>
</dbReference>
<keyword evidence="2" id="KW-0547">Nucleotide-binding</keyword>
<name>A0A942I238_9HYPH</name>
<dbReference type="GO" id="GO:0006772">
    <property type="term" value="P:thiamine metabolic process"/>
    <property type="evidence" value="ECO:0007669"/>
    <property type="project" value="UniProtKB-UniRule"/>
</dbReference>
<dbReference type="Pfam" id="PF04265">
    <property type="entry name" value="TPK_B1_binding"/>
    <property type="match status" value="1"/>
</dbReference>
<dbReference type="InterPro" id="IPR006282">
    <property type="entry name" value="Thi_PPkinase"/>
</dbReference>
<proteinExistence type="predicted"/>
<sequence>MTSFTLLLGGDFVPTSAIRRRVAGTRVIAADGGMRHAQALGIVPELWVGDFDSVPDDLPESLLSVPRQSFARDKDKTDGELAVEVALTNGATSLLMVGAFGGGRSDHEFLHLSMALRLATQGIPVMLTSGLQEGVPLLPGRAEFDYPEDTLFSIIAFSELSGLSVAGAKWPLDRVEVEFGSSLTLSNETRGRLSISLGSGRAMLIAHLNEQERD</sequence>
<dbReference type="Pfam" id="PF04263">
    <property type="entry name" value="TPK_catalytic"/>
    <property type="match status" value="1"/>
</dbReference>
<gene>
    <name evidence="7" type="ORF">KEU06_03790</name>
</gene>
<dbReference type="InterPro" id="IPR053149">
    <property type="entry name" value="TPK"/>
</dbReference>
<dbReference type="GO" id="GO:0030975">
    <property type="term" value="F:thiamine binding"/>
    <property type="evidence" value="ECO:0007669"/>
    <property type="project" value="InterPro"/>
</dbReference>
<organism evidence="7 8">
    <name type="scientific">Pseudaminobacter soli</name>
    <name type="common">ex Zhang et al. 2022</name>
    <dbReference type="NCBI Taxonomy" id="2831468"/>
    <lineage>
        <taxon>Bacteria</taxon>
        <taxon>Pseudomonadati</taxon>
        <taxon>Pseudomonadota</taxon>
        <taxon>Alphaproteobacteria</taxon>
        <taxon>Hyphomicrobiales</taxon>
        <taxon>Phyllobacteriaceae</taxon>
        <taxon>Pseudaminobacter</taxon>
    </lineage>
</organism>
<dbReference type="PANTHER" id="PTHR41299:SF1">
    <property type="entry name" value="THIAMINE PYROPHOSPHOKINASE"/>
    <property type="match status" value="1"/>
</dbReference>